<sequence length="237" mass="26250">MKKLILSALVATALVGCGGSKNDNNNDDIKPKADKFNGLFIETNFSTTDHLASETKQATVVLNQNGYYTGVTDFNDGNSIQIKFDGHGKTLAEVYKIDVPNKQIKSVANKLVSVNMKGDKLSLSLPENKELGNLDLTKITTKWEDGTFQFSPPSDQPVSLTINVKGETISIDNKNIPTLKVSNNVYKTAVYDKETAQTVSFLYTMFELDDGTTQLYQGMYMGEDNYNVMNTYLPKQK</sequence>
<comment type="caution">
    <text evidence="1">The sequence shown here is derived from an EMBL/GenBank/DDBJ whole genome shotgun (WGS) entry which is preliminary data.</text>
</comment>
<evidence type="ECO:0000313" key="2">
    <source>
        <dbReference type="Proteomes" id="UP000078503"/>
    </source>
</evidence>
<name>A0A178K9U3_9GAMM</name>
<organism evidence="1 2">
    <name type="scientific">Photobacterium jeanii</name>
    <dbReference type="NCBI Taxonomy" id="858640"/>
    <lineage>
        <taxon>Bacteria</taxon>
        <taxon>Pseudomonadati</taxon>
        <taxon>Pseudomonadota</taxon>
        <taxon>Gammaproteobacteria</taxon>
        <taxon>Vibrionales</taxon>
        <taxon>Vibrionaceae</taxon>
        <taxon>Photobacterium</taxon>
    </lineage>
</organism>
<accession>A0A178K9U3</accession>
<dbReference type="EMBL" id="LVHF01000025">
    <property type="protein sequence ID" value="OAN14140.1"/>
    <property type="molecule type" value="Genomic_DNA"/>
</dbReference>
<dbReference type="RefSeq" id="WP_068330978.1">
    <property type="nucleotide sequence ID" value="NZ_LVHF01000025.1"/>
</dbReference>
<dbReference type="AlphaFoldDB" id="A0A178K9U3"/>
<protein>
    <submittedName>
        <fullName evidence="1">Uncharacterized protein</fullName>
    </submittedName>
</protein>
<dbReference type="OrthoDB" id="10015986at2"/>
<dbReference type="Proteomes" id="UP000078503">
    <property type="component" value="Unassembled WGS sequence"/>
</dbReference>
<keyword evidence="2" id="KW-1185">Reference proteome</keyword>
<evidence type="ECO:0000313" key="1">
    <source>
        <dbReference type="EMBL" id="OAN14140.1"/>
    </source>
</evidence>
<reference evidence="1 2" key="1">
    <citation type="submission" date="2016-03" db="EMBL/GenBank/DDBJ databases">
        <title>Photobacterium proteolyticum sp. nov. a protease producing bacterium isolated from ocean sediments of Laizhou Bay.</title>
        <authorList>
            <person name="Li Y."/>
        </authorList>
    </citation>
    <scope>NUCLEOTIDE SEQUENCE [LARGE SCALE GENOMIC DNA]</scope>
    <source>
        <strain evidence="1 2">R-40508</strain>
    </source>
</reference>
<dbReference type="PROSITE" id="PS51257">
    <property type="entry name" value="PROKAR_LIPOPROTEIN"/>
    <property type="match status" value="1"/>
</dbReference>
<gene>
    <name evidence="1" type="ORF">A3K86_11160</name>
</gene>
<proteinExistence type="predicted"/>